<gene>
    <name evidence="2" type="ORF">S01H4_62258</name>
</gene>
<evidence type="ECO:0000313" key="2">
    <source>
        <dbReference type="EMBL" id="GAH05650.1"/>
    </source>
</evidence>
<organism evidence="2">
    <name type="scientific">marine sediment metagenome</name>
    <dbReference type="NCBI Taxonomy" id="412755"/>
    <lineage>
        <taxon>unclassified sequences</taxon>
        <taxon>metagenomes</taxon>
        <taxon>ecological metagenomes</taxon>
    </lineage>
</organism>
<accession>X1DBG1</accession>
<feature type="compositionally biased region" description="Basic and acidic residues" evidence="1">
    <location>
        <begin position="45"/>
        <end position="57"/>
    </location>
</feature>
<proteinExistence type="predicted"/>
<name>X1DBG1_9ZZZZ</name>
<sequence>MLSQLILSQFTTSRRQMKGLTNIDRYTRAAQYPRQALNPLGAGDTYRKNRDATTHGY</sequence>
<dbReference type="AlphaFoldDB" id="X1DBG1"/>
<dbReference type="EMBL" id="BART01037112">
    <property type="protein sequence ID" value="GAH05650.1"/>
    <property type="molecule type" value="Genomic_DNA"/>
</dbReference>
<comment type="caution">
    <text evidence="2">The sequence shown here is derived from an EMBL/GenBank/DDBJ whole genome shotgun (WGS) entry which is preliminary data.</text>
</comment>
<protein>
    <submittedName>
        <fullName evidence="2">Uncharacterized protein</fullName>
    </submittedName>
</protein>
<reference evidence="2" key="1">
    <citation type="journal article" date="2014" name="Front. Microbiol.">
        <title>High frequency of phylogenetically diverse reductive dehalogenase-homologous genes in deep subseafloor sedimentary metagenomes.</title>
        <authorList>
            <person name="Kawai M."/>
            <person name="Futagami T."/>
            <person name="Toyoda A."/>
            <person name="Takaki Y."/>
            <person name="Nishi S."/>
            <person name="Hori S."/>
            <person name="Arai W."/>
            <person name="Tsubouchi T."/>
            <person name="Morono Y."/>
            <person name="Uchiyama I."/>
            <person name="Ito T."/>
            <person name="Fujiyama A."/>
            <person name="Inagaki F."/>
            <person name="Takami H."/>
        </authorList>
    </citation>
    <scope>NUCLEOTIDE SEQUENCE</scope>
    <source>
        <strain evidence="2">Expedition CK06-06</strain>
    </source>
</reference>
<feature type="region of interest" description="Disordered" evidence="1">
    <location>
        <begin position="37"/>
        <end position="57"/>
    </location>
</feature>
<evidence type="ECO:0000256" key="1">
    <source>
        <dbReference type="SAM" id="MobiDB-lite"/>
    </source>
</evidence>